<dbReference type="EMBL" id="MU273492">
    <property type="protein sequence ID" value="KAI0034937.1"/>
    <property type="molecule type" value="Genomic_DNA"/>
</dbReference>
<comment type="caution">
    <text evidence="1">The sequence shown here is derived from an EMBL/GenBank/DDBJ whole genome shotgun (WGS) entry which is preliminary data.</text>
</comment>
<proteinExistence type="predicted"/>
<reference evidence="1" key="1">
    <citation type="submission" date="2021-02" db="EMBL/GenBank/DDBJ databases">
        <authorList>
            <consortium name="DOE Joint Genome Institute"/>
            <person name="Ahrendt S."/>
            <person name="Looney B.P."/>
            <person name="Miyauchi S."/>
            <person name="Morin E."/>
            <person name="Drula E."/>
            <person name="Courty P.E."/>
            <person name="Chicoki N."/>
            <person name="Fauchery L."/>
            <person name="Kohler A."/>
            <person name="Kuo A."/>
            <person name="Labutti K."/>
            <person name="Pangilinan J."/>
            <person name="Lipzen A."/>
            <person name="Riley R."/>
            <person name="Andreopoulos W."/>
            <person name="He G."/>
            <person name="Johnson J."/>
            <person name="Barry K.W."/>
            <person name="Grigoriev I.V."/>
            <person name="Nagy L."/>
            <person name="Hibbett D."/>
            <person name="Henrissat B."/>
            <person name="Matheny P.B."/>
            <person name="Labbe J."/>
            <person name="Martin F."/>
        </authorList>
    </citation>
    <scope>NUCLEOTIDE SEQUENCE</scope>
    <source>
        <strain evidence="1">EC-137</strain>
    </source>
</reference>
<keyword evidence="2" id="KW-1185">Reference proteome</keyword>
<organism evidence="1 2">
    <name type="scientific">Vararia minispora EC-137</name>
    <dbReference type="NCBI Taxonomy" id="1314806"/>
    <lineage>
        <taxon>Eukaryota</taxon>
        <taxon>Fungi</taxon>
        <taxon>Dikarya</taxon>
        <taxon>Basidiomycota</taxon>
        <taxon>Agaricomycotina</taxon>
        <taxon>Agaricomycetes</taxon>
        <taxon>Russulales</taxon>
        <taxon>Lachnocladiaceae</taxon>
        <taxon>Vararia</taxon>
    </lineage>
</organism>
<evidence type="ECO:0000313" key="2">
    <source>
        <dbReference type="Proteomes" id="UP000814128"/>
    </source>
</evidence>
<dbReference type="Proteomes" id="UP000814128">
    <property type="component" value="Unassembled WGS sequence"/>
</dbReference>
<gene>
    <name evidence="1" type="ORF">K488DRAFT_44475</name>
</gene>
<evidence type="ECO:0000313" key="1">
    <source>
        <dbReference type="EMBL" id="KAI0034937.1"/>
    </source>
</evidence>
<accession>A0ACB8QTB4</accession>
<sequence>MRKPTAGRQATTDSILALFSQPENCRIPKKFRWTGEVCIKTGRDSAKPLCKVDITEATEAASQVIRLNTFFNEEHHSIKLEKLLTIRELRTEFLPACQKPSQIARVVPAGSDDMEALESLRQYMTERELVSYTILELDGKLSAMLIIVPSRVCAKVFDAVPPHQMAGPMIALLAPFTIPPDALEKARVWRSGSALEQKQRIQKRVLDPKDRTTLSSVRRFHVPDILKKPKFHQALRILFFPLQLLDFMLRPNHPFAIWHHPSDGSIKKSPTEGYETEMLREVMKVCGQKELPLESADVRVLFVHVGSVGTLHMVPNLVERKQQYFLQINTYGTYHTVPPERWGIREIYPIGGVITLTPGVLKDRPLAVNRLIGMAHEHPLWVVCITPTVLASVLRETYGNTVQNELGRHVSPPGSDVGFVYAELLKKIDDGQLSLIREPPVGRSKSEDIARWIDWHWTSSFLEVQEIISECLDLYERDYASLPGHKRRMKLQAEVQGMMQAAMQQPVLMDQHRRYVVVTGSGEVKHNWTQGGVRGIRISPKHAHQETRIARMVAARSV</sequence>
<reference evidence="1" key="2">
    <citation type="journal article" date="2022" name="New Phytol.">
        <title>Evolutionary transition to the ectomycorrhizal habit in the genomes of a hyperdiverse lineage of mushroom-forming fungi.</title>
        <authorList>
            <person name="Looney B."/>
            <person name="Miyauchi S."/>
            <person name="Morin E."/>
            <person name="Drula E."/>
            <person name="Courty P.E."/>
            <person name="Kohler A."/>
            <person name="Kuo A."/>
            <person name="LaButti K."/>
            <person name="Pangilinan J."/>
            <person name="Lipzen A."/>
            <person name="Riley R."/>
            <person name="Andreopoulos W."/>
            <person name="He G."/>
            <person name="Johnson J."/>
            <person name="Nolan M."/>
            <person name="Tritt A."/>
            <person name="Barry K.W."/>
            <person name="Grigoriev I.V."/>
            <person name="Nagy L.G."/>
            <person name="Hibbett D."/>
            <person name="Henrissat B."/>
            <person name="Matheny P.B."/>
            <person name="Labbe J."/>
            <person name="Martin F.M."/>
        </authorList>
    </citation>
    <scope>NUCLEOTIDE SEQUENCE</scope>
    <source>
        <strain evidence="1">EC-137</strain>
    </source>
</reference>
<protein>
    <submittedName>
        <fullName evidence="1">Uncharacterized protein</fullName>
    </submittedName>
</protein>
<name>A0ACB8QTB4_9AGAM</name>